<accession>A0A4Z0D963</accession>
<feature type="transmembrane region" description="Helical" evidence="5">
    <location>
        <begin position="266"/>
        <end position="282"/>
    </location>
</feature>
<feature type="transmembrane region" description="Helical" evidence="5">
    <location>
        <begin position="154"/>
        <end position="174"/>
    </location>
</feature>
<organism evidence="7 8">
    <name type="scientific">Soehngenia longivitae</name>
    <dbReference type="NCBI Taxonomy" id="2562294"/>
    <lineage>
        <taxon>Bacteria</taxon>
        <taxon>Bacillati</taxon>
        <taxon>Bacillota</taxon>
        <taxon>Tissierellia</taxon>
        <taxon>Tissierellales</taxon>
        <taxon>Tissierellaceae</taxon>
        <taxon>Soehngenia</taxon>
    </lineage>
</organism>
<keyword evidence="8" id="KW-1185">Reference proteome</keyword>
<sequence>MAKKDKTIKKKYKYDIWIILPLIVAVAIIPLIIYLKVVPVPEELKYFTNGQDNADFFSYYKMVWLTITAAVGLFMFFSRCYLNKKIELRKDKFYYPMLIYAILIILSVIFSSYKSVATKGFIDRYEGMYALLSYLSLMFLAYNTIDNEKQVKVLVYALSISSIVMTLIGLTQFLGRDIFMTDFGKSLILPSAYEHLKDTLNFTFAANKATYGTLYNINYVGVYTSMLFTISVTLVLLLKNKKEKLFFLIVSAANFLTLLGSRSRAALLSLGVYIVLALIFYRKQIRHNIKFFALSFITILVIFFGVNTALDGTVTDRLISGVKSLVEVSYIDFEDIVLDENSINIKFNDHEIKVVNENGFFIYYDENNSPLEVDMIGEGVYKIKNEPYNKHTFRLLMSDTRGLIVEANLATNKGAKSIRFAYDENSNAKALGYRGELLGNEEIRAEYFNFEGREYMASNRGYIWSRSIPLIKDTILIGHGPDTYGIYFPNNDFVGKIKGLNSIYTVVDKPHNMYLHTAITTGLLSLLAELALFLMYFVSSFKAYFKKNKYNSFMESAGLGIFFAVCMYLFTGLSNDSILSVAPIFWVLLGTGFIINRKVVETDKGID</sequence>
<gene>
    <name evidence="7" type="ORF">E4100_02410</name>
</gene>
<feature type="transmembrane region" description="Helical" evidence="5">
    <location>
        <begin position="125"/>
        <end position="142"/>
    </location>
</feature>
<dbReference type="AlphaFoldDB" id="A0A4Z0D963"/>
<proteinExistence type="predicted"/>
<evidence type="ECO:0000256" key="5">
    <source>
        <dbReference type="SAM" id="Phobius"/>
    </source>
</evidence>
<comment type="caution">
    <text evidence="7">The sequence shown here is derived from an EMBL/GenBank/DDBJ whole genome shotgun (WGS) entry which is preliminary data.</text>
</comment>
<evidence type="ECO:0000313" key="8">
    <source>
        <dbReference type="Proteomes" id="UP000298381"/>
    </source>
</evidence>
<dbReference type="Pfam" id="PF04932">
    <property type="entry name" value="Wzy_C"/>
    <property type="match status" value="1"/>
</dbReference>
<feature type="transmembrane region" description="Helical" evidence="5">
    <location>
        <begin position="289"/>
        <end position="310"/>
    </location>
</feature>
<reference evidence="7 8" key="1">
    <citation type="submission" date="2019-03" db="EMBL/GenBank/DDBJ databases">
        <title>Draft genome sequence data and analysis of a Fermenting Bacterium, Soehngenia longevitae strain 1933PT, isolated from petroleum reservoir in Azerbaijan.</title>
        <authorList>
            <person name="Grouzdev D.S."/>
            <person name="Bidzhieva S.K."/>
            <person name="Sokolova D.S."/>
            <person name="Tourova T.P."/>
            <person name="Poltaraus A.B."/>
            <person name="Nazina T.N."/>
        </authorList>
    </citation>
    <scope>NUCLEOTIDE SEQUENCE [LARGE SCALE GENOMIC DNA]</scope>
    <source>
        <strain evidence="7 8">1933P</strain>
    </source>
</reference>
<comment type="subcellular location">
    <subcellularLocation>
        <location evidence="1">Membrane</location>
        <topology evidence="1">Multi-pass membrane protein</topology>
    </subcellularLocation>
</comment>
<feature type="transmembrane region" description="Helical" evidence="5">
    <location>
        <begin position="12"/>
        <end position="35"/>
    </location>
</feature>
<dbReference type="OrthoDB" id="1762823at2"/>
<evidence type="ECO:0000313" key="7">
    <source>
        <dbReference type="EMBL" id="TFZ41451.1"/>
    </source>
</evidence>
<name>A0A4Z0D963_9FIRM</name>
<keyword evidence="3 5" id="KW-1133">Transmembrane helix</keyword>
<feature type="transmembrane region" description="Helical" evidence="5">
    <location>
        <begin position="577"/>
        <end position="595"/>
    </location>
</feature>
<dbReference type="RefSeq" id="WP_135270439.1">
    <property type="nucleotide sequence ID" value="NZ_SRIB01000002.1"/>
</dbReference>
<feature type="domain" description="O-antigen ligase-related" evidence="6">
    <location>
        <begin position="453"/>
        <end position="527"/>
    </location>
</feature>
<protein>
    <recommendedName>
        <fullName evidence="6">O-antigen ligase-related domain-containing protein</fullName>
    </recommendedName>
</protein>
<feature type="transmembrane region" description="Helical" evidence="5">
    <location>
        <begin position="245"/>
        <end position="260"/>
    </location>
</feature>
<evidence type="ECO:0000256" key="2">
    <source>
        <dbReference type="ARBA" id="ARBA00022692"/>
    </source>
</evidence>
<dbReference type="GO" id="GO:0016020">
    <property type="term" value="C:membrane"/>
    <property type="evidence" value="ECO:0007669"/>
    <property type="project" value="UniProtKB-SubCell"/>
</dbReference>
<feature type="transmembrane region" description="Helical" evidence="5">
    <location>
        <begin position="217"/>
        <end position="238"/>
    </location>
</feature>
<dbReference type="InterPro" id="IPR051533">
    <property type="entry name" value="WaaL-like"/>
</dbReference>
<evidence type="ECO:0000256" key="1">
    <source>
        <dbReference type="ARBA" id="ARBA00004141"/>
    </source>
</evidence>
<dbReference type="Proteomes" id="UP000298381">
    <property type="component" value="Unassembled WGS sequence"/>
</dbReference>
<evidence type="ECO:0000256" key="3">
    <source>
        <dbReference type="ARBA" id="ARBA00022989"/>
    </source>
</evidence>
<feature type="transmembrane region" description="Helical" evidence="5">
    <location>
        <begin position="550"/>
        <end position="571"/>
    </location>
</feature>
<keyword evidence="4 5" id="KW-0472">Membrane</keyword>
<dbReference type="PANTHER" id="PTHR37422:SF13">
    <property type="entry name" value="LIPOPOLYSACCHARIDE BIOSYNTHESIS PROTEIN PA4999-RELATED"/>
    <property type="match status" value="1"/>
</dbReference>
<feature type="transmembrane region" description="Helical" evidence="5">
    <location>
        <begin position="62"/>
        <end position="82"/>
    </location>
</feature>
<evidence type="ECO:0000259" key="6">
    <source>
        <dbReference type="Pfam" id="PF04932"/>
    </source>
</evidence>
<dbReference type="PANTHER" id="PTHR37422">
    <property type="entry name" value="TEICHURONIC ACID BIOSYNTHESIS PROTEIN TUAE"/>
    <property type="match status" value="1"/>
</dbReference>
<evidence type="ECO:0000256" key="4">
    <source>
        <dbReference type="ARBA" id="ARBA00023136"/>
    </source>
</evidence>
<feature type="transmembrane region" description="Helical" evidence="5">
    <location>
        <begin position="94"/>
        <end position="113"/>
    </location>
</feature>
<keyword evidence="2 5" id="KW-0812">Transmembrane</keyword>
<dbReference type="InterPro" id="IPR007016">
    <property type="entry name" value="O-antigen_ligase-rel_domated"/>
</dbReference>
<dbReference type="EMBL" id="SRIB01000002">
    <property type="protein sequence ID" value="TFZ41451.1"/>
    <property type="molecule type" value="Genomic_DNA"/>
</dbReference>
<feature type="transmembrane region" description="Helical" evidence="5">
    <location>
        <begin position="513"/>
        <end position="538"/>
    </location>
</feature>